<dbReference type="EMBL" id="LWMH01000001">
    <property type="protein sequence ID" value="KZS46229.1"/>
    <property type="molecule type" value="Genomic_DNA"/>
</dbReference>
<proteinExistence type="predicted"/>
<evidence type="ECO:0000313" key="2">
    <source>
        <dbReference type="Proteomes" id="UP000076796"/>
    </source>
</evidence>
<keyword evidence="2" id="KW-1185">Reference proteome</keyword>
<dbReference type="OrthoDB" id="9785306at2"/>
<dbReference type="PIRSF" id="PIRSF011575">
    <property type="entry name" value="YabG"/>
    <property type="match status" value="1"/>
</dbReference>
<organism evidence="1 2">
    <name type="scientific">Paenibacillus glucanolyticus</name>
    <dbReference type="NCBI Taxonomy" id="59843"/>
    <lineage>
        <taxon>Bacteria</taxon>
        <taxon>Bacillati</taxon>
        <taxon>Bacillota</taxon>
        <taxon>Bacilli</taxon>
        <taxon>Bacillales</taxon>
        <taxon>Paenibacillaceae</taxon>
        <taxon>Paenibacillus</taxon>
    </lineage>
</organism>
<dbReference type="Pfam" id="PF05582">
    <property type="entry name" value="Peptidase_U57"/>
    <property type="match status" value="1"/>
</dbReference>
<dbReference type="GeneID" id="97558488"/>
<name>A0A163IY80_9BACL</name>
<dbReference type="STRING" id="59843.A3958_09575"/>
<gene>
    <name evidence="1" type="ORF">AWU65_10000</name>
</gene>
<evidence type="ECO:0000313" key="1">
    <source>
        <dbReference type="EMBL" id="KZS46229.1"/>
    </source>
</evidence>
<dbReference type="RefSeq" id="WP_036640982.1">
    <property type="nucleotide sequence ID" value="NZ_CBCSBX010000021.1"/>
</dbReference>
<comment type="caution">
    <text evidence="1">The sequence shown here is derived from an EMBL/GenBank/DDBJ whole genome shotgun (WGS) entry which is preliminary data.</text>
</comment>
<dbReference type="Proteomes" id="UP000076796">
    <property type="component" value="Unassembled WGS sequence"/>
</dbReference>
<dbReference type="KEGG" id="pglu:A3958_09575"/>
<sequence length="300" mass="33303">MNLGDLVVRKSYGGDVTFRVEGMRQNNNIVIKGTEFRLLADAPVNDLVTVPHPAVSERTKQAQIKASESLDRLQKHRQEQSERQLANLRNIEGDQHANKGYFDVPGKVLHLDGDPQYLKKSMALYNQLRVPAEGHYINESSMADSLYRLLPRVRPDIVVITGHDGVLKRRQPYDLYSLDSYKNSHNFVTAIQVARQYERNLDSLVIVAGACQSHFEALLQAGANFASSPGRILIHALDPVYVAAKAAYTSVRETVNIHDIVHHTISGSQGVGGIETRGSYRIGLPKLQDLSTLKVTPSVS</sequence>
<accession>A0A163IY80</accession>
<dbReference type="NCBIfam" id="TIGR02855">
    <property type="entry name" value="spore_yabG"/>
    <property type="match status" value="1"/>
</dbReference>
<reference evidence="1" key="1">
    <citation type="journal article" date="2016" name="Genome Announc.">
        <title>Draft genomes of two strains of Paenibacillus glucanolyticus with capability to degrade lignocellulose.</title>
        <authorList>
            <person name="Mathews S.L."/>
            <person name="Pawlak J."/>
            <person name="Grunden A.M."/>
        </authorList>
    </citation>
    <scope>NUCLEOTIDE SEQUENCE [LARGE SCALE GENOMIC DNA]</scope>
    <source>
        <strain evidence="1">SLM1</strain>
    </source>
</reference>
<dbReference type="InterPro" id="IPR008764">
    <property type="entry name" value="Peptidase_U57"/>
</dbReference>
<dbReference type="AlphaFoldDB" id="A0A163IY80"/>
<protein>
    <submittedName>
        <fullName evidence="1">Sporulation peptidase YabG</fullName>
    </submittedName>
</protein>